<organism evidence="4 5">
    <name type="scientific">Tetracentron sinense</name>
    <name type="common">Spur-leaf</name>
    <dbReference type="NCBI Taxonomy" id="13715"/>
    <lineage>
        <taxon>Eukaryota</taxon>
        <taxon>Viridiplantae</taxon>
        <taxon>Streptophyta</taxon>
        <taxon>Embryophyta</taxon>
        <taxon>Tracheophyta</taxon>
        <taxon>Spermatophyta</taxon>
        <taxon>Magnoliopsida</taxon>
        <taxon>Trochodendrales</taxon>
        <taxon>Trochodendraceae</taxon>
        <taxon>Tetracentron</taxon>
    </lineage>
</organism>
<evidence type="ECO:0000313" key="4">
    <source>
        <dbReference type="EMBL" id="KAF8394291.1"/>
    </source>
</evidence>
<dbReference type="EMBL" id="JABCRI010000014">
    <property type="protein sequence ID" value="KAF8394291.1"/>
    <property type="molecule type" value="Genomic_DNA"/>
</dbReference>
<protein>
    <recommendedName>
        <fullName evidence="6">BHLH domain-containing protein</fullName>
    </recommendedName>
</protein>
<dbReference type="Gene3D" id="4.10.280.10">
    <property type="entry name" value="Helix-loop-helix DNA-binding domain"/>
    <property type="match status" value="1"/>
</dbReference>
<keyword evidence="1" id="KW-0805">Transcription regulation</keyword>
<evidence type="ECO:0000256" key="2">
    <source>
        <dbReference type="ARBA" id="ARBA00023163"/>
    </source>
</evidence>
<evidence type="ECO:0008006" key="6">
    <source>
        <dbReference type="Google" id="ProtNLM"/>
    </source>
</evidence>
<keyword evidence="5" id="KW-1185">Reference proteome</keyword>
<evidence type="ECO:0000256" key="1">
    <source>
        <dbReference type="ARBA" id="ARBA00023015"/>
    </source>
</evidence>
<dbReference type="Proteomes" id="UP000655225">
    <property type="component" value="Unassembled WGS sequence"/>
</dbReference>
<feature type="coiled-coil region" evidence="3">
    <location>
        <begin position="112"/>
        <end position="167"/>
    </location>
</feature>
<comment type="caution">
    <text evidence="4">The sequence shown here is derived from an EMBL/GenBank/DDBJ whole genome shotgun (WGS) entry which is preliminary data.</text>
</comment>
<dbReference type="CDD" id="cd11446">
    <property type="entry name" value="bHLH_AtILR3_like"/>
    <property type="match status" value="1"/>
</dbReference>
<dbReference type="GO" id="GO:0046983">
    <property type="term" value="F:protein dimerization activity"/>
    <property type="evidence" value="ECO:0007669"/>
    <property type="project" value="InterPro"/>
</dbReference>
<dbReference type="PANTHER" id="PTHR46133:SF9">
    <property type="entry name" value="TRANSCRIPTION FACTOR BHLH104"/>
    <property type="match status" value="1"/>
</dbReference>
<dbReference type="InterPro" id="IPR044818">
    <property type="entry name" value="ILR3-like"/>
</dbReference>
<dbReference type="SUPFAM" id="SSF47459">
    <property type="entry name" value="HLH, helix-loop-helix DNA-binding domain"/>
    <property type="match status" value="1"/>
</dbReference>
<accession>A0A835D8W4</accession>
<dbReference type="PANTHER" id="PTHR46133">
    <property type="entry name" value="BHLH TRANSCRIPTION FACTOR"/>
    <property type="match status" value="1"/>
</dbReference>
<gene>
    <name evidence="4" type="ORF">HHK36_020497</name>
</gene>
<proteinExistence type="predicted"/>
<name>A0A835D8W4_TETSI</name>
<keyword evidence="2" id="KW-0804">Transcription</keyword>
<dbReference type="OMA" id="ANKMAIF"/>
<dbReference type="GO" id="GO:0006879">
    <property type="term" value="P:intracellular iron ion homeostasis"/>
    <property type="evidence" value="ECO:0007669"/>
    <property type="project" value="InterPro"/>
</dbReference>
<sequence>MDSFHDSSWDLLDYNILEDAATTDFYWNNQSACMEIDASPVGAVFQEKGCTRKRGRNESCSGSGSKACREKMRRDKMNDRRASFAFASCRFLDLSSILEPGRPAKSDKSAILGDAIRVLNKLRTEAQELKETNEKLQKDIKSLKAEKNELREEKLLLKADKERMEQQMKSMTILPAGFVPAHPAATYHAGANKMMAFPSYGGFPMWQWIPPPALDTSQDHVLRPPVA</sequence>
<dbReference type="OrthoDB" id="515493at2759"/>
<evidence type="ECO:0000313" key="5">
    <source>
        <dbReference type="Proteomes" id="UP000655225"/>
    </source>
</evidence>
<dbReference type="InterPro" id="IPR036638">
    <property type="entry name" value="HLH_DNA-bd_sf"/>
</dbReference>
<dbReference type="AlphaFoldDB" id="A0A835D8W4"/>
<keyword evidence="3" id="KW-0175">Coiled coil</keyword>
<dbReference type="GO" id="GO:0003700">
    <property type="term" value="F:DNA-binding transcription factor activity"/>
    <property type="evidence" value="ECO:0007669"/>
    <property type="project" value="InterPro"/>
</dbReference>
<evidence type="ECO:0000256" key="3">
    <source>
        <dbReference type="SAM" id="Coils"/>
    </source>
</evidence>
<reference evidence="4 5" key="1">
    <citation type="submission" date="2020-04" db="EMBL/GenBank/DDBJ databases">
        <title>Plant Genome Project.</title>
        <authorList>
            <person name="Zhang R.-G."/>
        </authorList>
    </citation>
    <scope>NUCLEOTIDE SEQUENCE [LARGE SCALE GENOMIC DNA]</scope>
    <source>
        <strain evidence="4">YNK0</strain>
        <tissue evidence="4">Leaf</tissue>
    </source>
</reference>